<name>A0ABV1BCF0_9FIRM</name>
<comment type="caution">
    <text evidence="2">The sequence shown here is derived from an EMBL/GenBank/DDBJ whole genome shotgun (WGS) entry which is preliminary data.</text>
</comment>
<gene>
    <name evidence="2" type="ORF">WMO28_04875</name>
</gene>
<feature type="signal peptide" evidence="1">
    <location>
        <begin position="1"/>
        <end position="24"/>
    </location>
</feature>
<keyword evidence="3" id="KW-1185">Reference proteome</keyword>
<keyword evidence="1" id="KW-0732">Signal</keyword>
<feature type="chain" id="PRO_5046277619" description="Secreted protein" evidence="1">
    <location>
        <begin position="25"/>
        <end position="49"/>
    </location>
</feature>
<organism evidence="2 3">
    <name type="scientific">Blautia aquisgranensis</name>
    <dbReference type="NCBI Taxonomy" id="3133153"/>
    <lineage>
        <taxon>Bacteria</taxon>
        <taxon>Bacillati</taxon>
        <taxon>Bacillota</taxon>
        <taxon>Clostridia</taxon>
        <taxon>Lachnospirales</taxon>
        <taxon>Lachnospiraceae</taxon>
        <taxon>Blautia</taxon>
    </lineage>
</organism>
<protein>
    <recommendedName>
        <fullName evidence="4">Secreted protein</fullName>
    </recommendedName>
</protein>
<proteinExistence type="predicted"/>
<evidence type="ECO:0000313" key="2">
    <source>
        <dbReference type="EMBL" id="MEQ2370288.1"/>
    </source>
</evidence>
<dbReference type="Proteomes" id="UP001473063">
    <property type="component" value="Unassembled WGS sequence"/>
</dbReference>
<evidence type="ECO:0008006" key="4">
    <source>
        <dbReference type="Google" id="ProtNLM"/>
    </source>
</evidence>
<evidence type="ECO:0000313" key="3">
    <source>
        <dbReference type="Proteomes" id="UP001473063"/>
    </source>
</evidence>
<dbReference type="RefSeq" id="WP_349056217.1">
    <property type="nucleotide sequence ID" value="NZ_JBBMEJ010000004.1"/>
</dbReference>
<accession>A0ABV1BCF0</accession>
<sequence length="49" mass="5425">MMLKKMLALVLAMGLMLNSVPILAAEDESGFEETFEAAEEIENEDTHVL</sequence>
<evidence type="ECO:0000256" key="1">
    <source>
        <dbReference type="SAM" id="SignalP"/>
    </source>
</evidence>
<reference evidence="2 3" key="1">
    <citation type="submission" date="2024-03" db="EMBL/GenBank/DDBJ databases">
        <title>Human intestinal bacterial collection.</title>
        <authorList>
            <person name="Pauvert C."/>
            <person name="Hitch T.C.A."/>
            <person name="Clavel T."/>
        </authorList>
    </citation>
    <scope>NUCLEOTIDE SEQUENCE [LARGE SCALE GENOMIC DNA]</scope>
    <source>
        <strain evidence="2 3">CLA-JM-H16</strain>
    </source>
</reference>
<dbReference type="EMBL" id="JBBMEJ010000004">
    <property type="protein sequence ID" value="MEQ2370288.1"/>
    <property type="molecule type" value="Genomic_DNA"/>
</dbReference>